<comment type="caution">
    <text evidence="1">The sequence shown here is derived from an EMBL/GenBank/DDBJ whole genome shotgun (WGS) entry which is preliminary data.</text>
</comment>
<reference evidence="1 2" key="1">
    <citation type="journal article" date="2022" name="Nat. Genet.">
        <title>Improved pea reference genome and pan-genome highlight genomic features and evolutionary characteristics.</title>
        <authorList>
            <person name="Yang T."/>
            <person name="Liu R."/>
            <person name="Luo Y."/>
            <person name="Hu S."/>
            <person name="Wang D."/>
            <person name="Wang C."/>
            <person name="Pandey M.K."/>
            <person name="Ge S."/>
            <person name="Xu Q."/>
            <person name="Li N."/>
            <person name="Li G."/>
            <person name="Huang Y."/>
            <person name="Saxena R.K."/>
            <person name="Ji Y."/>
            <person name="Li M."/>
            <person name="Yan X."/>
            <person name="He Y."/>
            <person name="Liu Y."/>
            <person name="Wang X."/>
            <person name="Xiang C."/>
            <person name="Varshney R.K."/>
            <person name="Ding H."/>
            <person name="Gao S."/>
            <person name="Zong X."/>
        </authorList>
    </citation>
    <scope>NUCLEOTIDE SEQUENCE [LARGE SCALE GENOMIC DNA]</scope>
    <source>
        <strain evidence="1 2">cv. Zhongwan 6</strain>
    </source>
</reference>
<evidence type="ECO:0000313" key="2">
    <source>
        <dbReference type="Proteomes" id="UP001058974"/>
    </source>
</evidence>
<dbReference type="AlphaFoldDB" id="A0A9D5A3P8"/>
<accession>A0A9D5A3P8</accession>
<evidence type="ECO:0000313" key="1">
    <source>
        <dbReference type="EMBL" id="KAI5396367.1"/>
    </source>
</evidence>
<sequence length="125" mass="14000">MIDSARPRNTLHSPSHCLALSSSVPGSSRSEPYKVDSTHVTIAGSGSIYTDVVQKNLFGSPQLHQLDNWPLLRPFVSWSRRLTATWLGLGQFPPHHCGPIWNRVLFDPNSQQSKEPLDSFRSNYS</sequence>
<dbReference type="Gramene" id="Psat06G0253500-T1">
    <property type="protein sequence ID" value="KAI5396367.1"/>
    <property type="gene ID" value="KIW84_062535"/>
</dbReference>
<keyword evidence="2" id="KW-1185">Reference proteome</keyword>
<organism evidence="1 2">
    <name type="scientific">Pisum sativum</name>
    <name type="common">Garden pea</name>
    <name type="synonym">Lathyrus oleraceus</name>
    <dbReference type="NCBI Taxonomy" id="3888"/>
    <lineage>
        <taxon>Eukaryota</taxon>
        <taxon>Viridiplantae</taxon>
        <taxon>Streptophyta</taxon>
        <taxon>Embryophyta</taxon>
        <taxon>Tracheophyta</taxon>
        <taxon>Spermatophyta</taxon>
        <taxon>Magnoliopsida</taxon>
        <taxon>eudicotyledons</taxon>
        <taxon>Gunneridae</taxon>
        <taxon>Pentapetalae</taxon>
        <taxon>rosids</taxon>
        <taxon>fabids</taxon>
        <taxon>Fabales</taxon>
        <taxon>Fabaceae</taxon>
        <taxon>Papilionoideae</taxon>
        <taxon>50 kb inversion clade</taxon>
        <taxon>NPAAA clade</taxon>
        <taxon>Hologalegina</taxon>
        <taxon>IRL clade</taxon>
        <taxon>Fabeae</taxon>
        <taxon>Lathyrus</taxon>
    </lineage>
</organism>
<proteinExistence type="predicted"/>
<name>A0A9D5A3P8_PEA</name>
<dbReference type="EMBL" id="JAMSHJ010000006">
    <property type="protein sequence ID" value="KAI5396367.1"/>
    <property type="molecule type" value="Genomic_DNA"/>
</dbReference>
<gene>
    <name evidence="1" type="ORF">KIW84_062535</name>
</gene>
<dbReference type="Proteomes" id="UP001058974">
    <property type="component" value="Chromosome 6"/>
</dbReference>
<protein>
    <submittedName>
        <fullName evidence="1">Uncharacterized protein</fullName>
    </submittedName>
</protein>